<reference evidence="1 2" key="1">
    <citation type="journal article" date="2018" name="Nat. Ecol. Evol.">
        <title>Pezizomycetes genomes reveal the molecular basis of ectomycorrhizal truffle lifestyle.</title>
        <authorList>
            <person name="Murat C."/>
            <person name="Payen T."/>
            <person name="Noel B."/>
            <person name="Kuo A."/>
            <person name="Morin E."/>
            <person name="Chen J."/>
            <person name="Kohler A."/>
            <person name="Krizsan K."/>
            <person name="Balestrini R."/>
            <person name="Da Silva C."/>
            <person name="Montanini B."/>
            <person name="Hainaut M."/>
            <person name="Levati E."/>
            <person name="Barry K.W."/>
            <person name="Belfiori B."/>
            <person name="Cichocki N."/>
            <person name="Clum A."/>
            <person name="Dockter R.B."/>
            <person name="Fauchery L."/>
            <person name="Guy J."/>
            <person name="Iotti M."/>
            <person name="Le Tacon F."/>
            <person name="Lindquist E.A."/>
            <person name="Lipzen A."/>
            <person name="Malagnac F."/>
            <person name="Mello A."/>
            <person name="Molinier V."/>
            <person name="Miyauchi S."/>
            <person name="Poulain J."/>
            <person name="Riccioni C."/>
            <person name="Rubini A."/>
            <person name="Sitrit Y."/>
            <person name="Splivallo R."/>
            <person name="Traeger S."/>
            <person name="Wang M."/>
            <person name="Zifcakova L."/>
            <person name="Wipf D."/>
            <person name="Zambonelli A."/>
            <person name="Paolocci F."/>
            <person name="Nowrousian M."/>
            <person name="Ottonello S."/>
            <person name="Baldrian P."/>
            <person name="Spatafora J.W."/>
            <person name="Henrissat B."/>
            <person name="Nagy L.G."/>
            <person name="Aury J.M."/>
            <person name="Wincker P."/>
            <person name="Grigoriev I.V."/>
            <person name="Bonfante P."/>
            <person name="Martin F.M."/>
        </authorList>
    </citation>
    <scope>NUCLEOTIDE SEQUENCE [LARGE SCALE GENOMIC DNA]</scope>
    <source>
        <strain evidence="1 2">120613-1</strain>
    </source>
</reference>
<name>A0A3N4JI51_9PEZI</name>
<evidence type="ECO:0000313" key="2">
    <source>
        <dbReference type="Proteomes" id="UP000276215"/>
    </source>
</evidence>
<keyword evidence="2" id="KW-1185">Reference proteome</keyword>
<organism evidence="1 2">
    <name type="scientific">Choiromyces venosus 120613-1</name>
    <dbReference type="NCBI Taxonomy" id="1336337"/>
    <lineage>
        <taxon>Eukaryota</taxon>
        <taxon>Fungi</taxon>
        <taxon>Dikarya</taxon>
        <taxon>Ascomycota</taxon>
        <taxon>Pezizomycotina</taxon>
        <taxon>Pezizomycetes</taxon>
        <taxon>Pezizales</taxon>
        <taxon>Tuberaceae</taxon>
        <taxon>Choiromyces</taxon>
    </lineage>
</organism>
<dbReference type="EMBL" id="ML120400">
    <property type="protein sequence ID" value="RPA97942.1"/>
    <property type="molecule type" value="Genomic_DNA"/>
</dbReference>
<protein>
    <submittedName>
        <fullName evidence="1">Uncharacterized protein</fullName>
    </submittedName>
</protein>
<dbReference type="Proteomes" id="UP000276215">
    <property type="component" value="Unassembled WGS sequence"/>
</dbReference>
<accession>A0A3N4JI51</accession>
<dbReference type="AlphaFoldDB" id="A0A3N4JI51"/>
<sequence length="114" mass="13045">MFVKRTAIILHMYHQNSEALAEIWVVCNSSPFHKRHDITSTLTHSHTPVLVRYIHAHPLYQFPCLKVSESYHPGIFSLISQPTSPTILACLSRLVVDSSFFSLKTDSLQYSSTW</sequence>
<proteinExistence type="predicted"/>
<gene>
    <name evidence="1" type="ORF">L873DRAFT_1079765</name>
</gene>
<evidence type="ECO:0000313" key="1">
    <source>
        <dbReference type="EMBL" id="RPA97942.1"/>
    </source>
</evidence>